<feature type="transmembrane region" description="Helical" evidence="1">
    <location>
        <begin position="20"/>
        <end position="49"/>
    </location>
</feature>
<dbReference type="EMBL" id="FNIL01000004">
    <property type="protein sequence ID" value="SDN87719.1"/>
    <property type="molecule type" value="Genomic_DNA"/>
</dbReference>
<keyword evidence="1" id="KW-0472">Membrane</keyword>
<feature type="transmembrane region" description="Helical" evidence="1">
    <location>
        <begin position="110"/>
        <end position="131"/>
    </location>
</feature>
<dbReference type="InterPro" id="IPR006938">
    <property type="entry name" value="DUF624"/>
</dbReference>
<organism evidence="2 3">
    <name type="scientific">Alkalicoccus daliensis</name>
    <dbReference type="NCBI Taxonomy" id="745820"/>
    <lineage>
        <taxon>Bacteria</taxon>
        <taxon>Bacillati</taxon>
        <taxon>Bacillota</taxon>
        <taxon>Bacilli</taxon>
        <taxon>Bacillales</taxon>
        <taxon>Bacillaceae</taxon>
        <taxon>Alkalicoccus</taxon>
    </lineage>
</organism>
<dbReference type="Proteomes" id="UP000198778">
    <property type="component" value="Unassembled WGS sequence"/>
</dbReference>
<reference evidence="3" key="1">
    <citation type="submission" date="2016-10" db="EMBL/GenBank/DDBJ databases">
        <authorList>
            <person name="Varghese N."/>
            <person name="Submissions S."/>
        </authorList>
    </citation>
    <scope>NUCLEOTIDE SEQUENCE [LARGE SCALE GENOMIC DNA]</scope>
    <source>
        <strain evidence="3">CGMCC 1.10369</strain>
    </source>
</reference>
<feature type="transmembrane region" description="Helical" evidence="1">
    <location>
        <begin position="78"/>
        <end position="98"/>
    </location>
</feature>
<name>A0A1H0EZI5_9BACI</name>
<evidence type="ECO:0000313" key="2">
    <source>
        <dbReference type="EMBL" id="SDN87719.1"/>
    </source>
</evidence>
<accession>A0A1H0EZI5</accession>
<feature type="transmembrane region" description="Helical" evidence="1">
    <location>
        <begin position="143"/>
        <end position="169"/>
    </location>
</feature>
<evidence type="ECO:0000256" key="1">
    <source>
        <dbReference type="SAM" id="Phobius"/>
    </source>
</evidence>
<evidence type="ECO:0000313" key="3">
    <source>
        <dbReference type="Proteomes" id="UP000198778"/>
    </source>
</evidence>
<dbReference type="Pfam" id="PF04854">
    <property type="entry name" value="DUF624"/>
    <property type="match status" value="1"/>
</dbReference>
<feature type="transmembrane region" description="Helical" evidence="1">
    <location>
        <begin position="175"/>
        <end position="196"/>
    </location>
</feature>
<sequence length="216" mass="24770">MRKFSTGFYEFFEKLMNLAIWNTIWVLFTVLGLGIFGWAPATAALFAVLRKEKMEAADFPKLKTFFSIYKSEFVRANIVGFFILFGGLSLMFSFYTLLAADLWIRISGGAFLFIIFVLYLIVAMYIFPVLTHYKTSLKEHIRYSLMIGLAYLPHSFLIGITLIMIGYLYQAFPGIILFYFMSFPASVVLIITLKVFETIEEKNKDSLTISEAAPSY</sequence>
<dbReference type="AlphaFoldDB" id="A0A1H0EZI5"/>
<keyword evidence="1" id="KW-1133">Transmembrane helix</keyword>
<protein>
    <submittedName>
        <fullName evidence="2">Uncharacterized membrane protein YesL</fullName>
    </submittedName>
</protein>
<dbReference type="OrthoDB" id="2874359at2"/>
<dbReference type="STRING" id="745820.SAMN04488053_104129"/>
<keyword evidence="3" id="KW-1185">Reference proteome</keyword>
<keyword evidence="1" id="KW-0812">Transmembrane</keyword>
<dbReference type="RefSeq" id="WP_090842564.1">
    <property type="nucleotide sequence ID" value="NZ_FNIL01000004.1"/>
</dbReference>
<proteinExistence type="predicted"/>
<gene>
    <name evidence="2" type="ORF">SAMN04488053_104129</name>
</gene>